<protein>
    <submittedName>
        <fullName evidence="1">Uncharacterized protein</fullName>
    </submittedName>
</protein>
<organism evidence="1">
    <name type="scientific">Rosellinia necatrix</name>
    <name type="common">White root-rot fungus</name>
    <dbReference type="NCBI Taxonomy" id="77044"/>
    <lineage>
        <taxon>Eukaryota</taxon>
        <taxon>Fungi</taxon>
        <taxon>Dikarya</taxon>
        <taxon>Ascomycota</taxon>
        <taxon>Pezizomycotina</taxon>
        <taxon>Sordariomycetes</taxon>
        <taxon>Xylariomycetidae</taxon>
        <taxon>Xylariales</taxon>
        <taxon>Xylariaceae</taxon>
        <taxon>Rosellinia</taxon>
    </lineage>
</organism>
<dbReference type="Proteomes" id="UP000054516">
    <property type="component" value="Unassembled WGS sequence"/>
</dbReference>
<keyword evidence="2" id="KW-1185">Reference proteome</keyword>
<evidence type="ECO:0000313" key="1">
    <source>
        <dbReference type="EMBL" id="GAW27011.1"/>
    </source>
</evidence>
<evidence type="ECO:0000313" key="2">
    <source>
        <dbReference type="Proteomes" id="UP000054516"/>
    </source>
</evidence>
<accession>A0A1S8AAA4</accession>
<dbReference type="AlphaFoldDB" id="A0A1S8AAA4"/>
<name>A0A1S8AAA4_ROSNE</name>
<sequence>MLIDQKSETGGVFVERIIVLKNRFTRHEDFAISTMHSPKSSLGVLRGKSRRVPTASPVFPRVTAASQSL</sequence>
<reference evidence="1" key="1">
    <citation type="submission" date="2016-03" db="EMBL/GenBank/DDBJ databases">
        <title>Draft genome sequence of Rosellinia necatrix.</title>
        <authorList>
            <person name="Kanematsu S."/>
        </authorList>
    </citation>
    <scope>NUCLEOTIDE SEQUENCE [LARGE SCALE GENOMIC DNA]</scope>
    <source>
        <strain evidence="1">W97</strain>
    </source>
</reference>
<dbReference type="EMBL" id="DF977507">
    <property type="protein sequence ID" value="GAW27011.1"/>
    <property type="molecule type" value="Genomic_DNA"/>
</dbReference>
<proteinExistence type="predicted"/>
<gene>
    <name evidence="1" type="ORF">SAMD00023353_6200290</name>
</gene>